<dbReference type="EC" id="3.1.-.-" evidence="8"/>
<feature type="domain" description="PIN" evidence="9">
    <location>
        <begin position="3"/>
        <end position="127"/>
    </location>
</feature>
<evidence type="ECO:0000256" key="6">
    <source>
        <dbReference type="ARBA" id="ARBA00022842"/>
    </source>
</evidence>
<evidence type="ECO:0000313" key="11">
    <source>
        <dbReference type="Proteomes" id="UP000594480"/>
    </source>
</evidence>
<dbReference type="PANTHER" id="PTHR33653:SF1">
    <property type="entry name" value="RIBONUCLEASE VAPC2"/>
    <property type="match status" value="1"/>
</dbReference>
<keyword evidence="2 8" id="KW-1277">Toxin-antitoxin system</keyword>
<keyword evidence="5 8" id="KW-0378">Hydrolase</keyword>
<dbReference type="EMBL" id="CP064760">
    <property type="protein sequence ID" value="QPE05011.1"/>
    <property type="molecule type" value="Genomic_DNA"/>
</dbReference>
<proteinExistence type="inferred from homology"/>
<dbReference type="CDD" id="cd09871">
    <property type="entry name" value="PIN_MtVapC28-VapC30-like"/>
    <property type="match status" value="1"/>
</dbReference>
<keyword evidence="3 8" id="KW-0540">Nuclease</keyword>
<evidence type="ECO:0000256" key="1">
    <source>
        <dbReference type="ARBA" id="ARBA00001946"/>
    </source>
</evidence>
<protein>
    <recommendedName>
        <fullName evidence="8">Ribonuclease VapC</fullName>
        <shortName evidence="8">RNase VapC</shortName>
        <ecNumber evidence="8">3.1.-.-</ecNumber>
    </recommendedName>
    <alternativeName>
        <fullName evidence="8">Toxin VapC</fullName>
    </alternativeName>
</protein>
<evidence type="ECO:0000256" key="3">
    <source>
        <dbReference type="ARBA" id="ARBA00022722"/>
    </source>
</evidence>
<comment type="similarity">
    <text evidence="7 8">Belongs to the PINc/VapC protein family.</text>
</comment>
<evidence type="ECO:0000256" key="4">
    <source>
        <dbReference type="ARBA" id="ARBA00022723"/>
    </source>
</evidence>
<dbReference type="PANTHER" id="PTHR33653">
    <property type="entry name" value="RIBONUCLEASE VAPC2"/>
    <property type="match status" value="1"/>
</dbReference>
<keyword evidence="8" id="KW-0800">Toxin</keyword>
<comment type="function">
    <text evidence="8">Toxic component of a toxin-antitoxin (TA) system. An RNase.</text>
</comment>
<accession>A0A7S8RHD6</accession>
<dbReference type="GO" id="GO:0016787">
    <property type="term" value="F:hydrolase activity"/>
    <property type="evidence" value="ECO:0007669"/>
    <property type="project" value="UniProtKB-KW"/>
</dbReference>
<dbReference type="InterPro" id="IPR029060">
    <property type="entry name" value="PIN-like_dom_sf"/>
</dbReference>
<dbReference type="InterPro" id="IPR022907">
    <property type="entry name" value="VapC_family"/>
</dbReference>
<dbReference type="HAMAP" id="MF_00265">
    <property type="entry name" value="VapC_Nob1"/>
    <property type="match status" value="1"/>
</dbReference>
<dbReference type="Pfam" id="PF01850">
    <property type="entry name" value="PIN"/>
    <property type="match status" value="1"/>
</dbReference>
<keyword evidence="4 8" id="KW-0479">Metal-binding</keyword>
<organism evidence="10 11">
    <name type="scientific">Microbacterium schleiferi</name>
    <dbReference type="NCBI Taxonomy" id="69362"/>
    <lineage>
        <taxon>Bacteria</taxon>
        <taxon>Bacillati</taxon>
        <taxon>Actinomycetota</taxon>
        <taxon>Actinomycetes</taxon>
        <taxon>Micrococcales</taxon>
        <taxon>Microbacteriaceae</taxon>
        <taxon>Microbacterium</taxon>
    </lineage>
</organism>
<evidence type="ECO:0000256" key="7">
    <source>
        <dbReference type="ARBA" id="ARBA00038093"/>
    </source>
</evidence>
<evidence type="ECO:0000256" key="5">
    <source>
        <dbReference type="ARBA" id="ARBA00022801"/>
    </source>
</evidence>
<comment type="cofactor">
    <cofactor evidence="1 8">
        <name>Mg(2+)</name>
        <dbReference type="ChEBI" id="CHEBI:18420"/>
    </cofactor>
</comment>
<feature type="binding site" evidence="8">
    <location>
        <position position="6"/>
    </location>
    <ligand>
        <name>Mg(2+)</name>
        <dbReference type="ChEBI" id="CHEBI:18420"/>
    </ligand>
</feature>
<dbReference type="SUPFAM" id="SSF88723">
    <property type="entry name" value="PIN domain-like"/>
    <property type="match status" value="1"/>
</dbReference>
<keyword evidence="11" id="KW-1185">Reference proteome</keyword>
<dbReference type="AlphaFoldDB" id="A0A7S8RHD6"/>
<name>A0A7S8RHD6_9MICO</name>
<keyword evidence="6 8" id="KW-0460">Magnesium</keyword>
<dbReference type="RefSeq" id="WP_195693031.1">
    <property type="nucleotide sequence ID" value="NZ_CP064760.1"/>
</dbReference>
<dbReference type="Gene3D" id="3.40.50.1010">
    <property type="entry name" value="5'-nuclease"/>
    <property type="match status" value="1"/>
</dbReference>
<evidence type="ECO:0000256" key="2">
    <source>
        <dbReference type="ARBA" id="ARBA00022649"/>
    </source>
</evidence>
<dbReference type="GO" id="GO:0000287">
    <property type="term" value="F:magnesium ion binding"/>
    <property type="evidence" value="ECO:0007669"/>
    <property type="project" value="UniProtKB-UniRule"/>
</dbReference>
<reference evidence="10 11" key="1">
    <citation type="submission" date="2020-11" db="EMBL/GenBank/DDBJ databases">
        <title>Amino acid is mineralized and recycled by bacteria in oceanic microbiome.</title>
        <authorList>
            <person name="Zheng L.Y."/>
        </authorList>
    </citation>
    <scope>NUCLEOTIDE SEQUENCE [LARGE SCALE GENOMIC DNA]</scope>
    <source>
        <strain evidence="10 11">A32-1</strain>
    </source>
</reference>
<dbReference type="Proteomes" id="UP000594480">
    <property type="component" value="Chromosome"/>
</dbReference>
<dbReference type="GO" id="GO:0004540">
    <property type="term" value="F:RNA nuclease activity"/>
    <property type="evidence" value="ECO:0007669"/>
    <property type="project" value="InterPro"/>
</dbReference>
<dbReference type="InterPro" id="IPR050556">
    <property type="entry name" value="Type_II_TA_system_RNase"/>
</dbReference>
<feature type="binding site" evidence="8">
    <location>
        <position position="102"/>
    </location>
    <ligand>
        <name>Mg(2+)</name>
        <dbReference type="ChEBI" id="CHEBI:18420"/>
    </ligand>
</feature>
<dbReference type="InterPro" id="IPR002716">
    <property type="entry name" value="PIN_dom"/>
</dbReference>
<evidence type="ECO:0000259" key="9">
    <source>
        <dbReference type="Pfam" id="PF01850"/>
    </source>
</evidence>
<evidence type="ECO:0000313" key="10">
    <source>
        <dbReference type="EMBL" id="QPE05011.1"/>
    </source>
</evidence>
<dbReference type="GO" id="GO:0090729">
    <property type="term" value="F:toxin activity"/>
    <property type="evidence" value="ECO:0007669"/>
    <property type="project" value="UniProtKB-KW"/>
</dbReference>
<evidence type="ECO:0000256" key="8">
    <source>
        <dbReference type="HAMAP-Rule" id="MF_00265"/>
    </source>
</evidence>
<dbReference type="KEGG" id="msf:IT882_02515"/>
<gene>
    <name evidence="8" type="primary">vapC</name>
    <name evidence="10" type="ORF">IT882_02515</name>
</gene>
<sequence>MTIALDTSALMAIVLGEADASRFARVIAENVGDLHVSAATLVEATIVADARQGPAATQDLEALISRARVTVAPFDAAQASIATAAWRRFGKGRHAASLNMGDCYSYALARSLGAALLFKGDDFAQTDIAAAI</sequence>